<accession>A0A852W262</accession>
<evidence type="ECO:0000313" key="3">
    <source>
        <dbReference type="Proteomes" id="UP000549695"/>
    </source>
</evidence>
<dbReference type="GeneID" id="98052498"/>
<organism evidence="2 3">
    <name type="scientific">Pseudonocardia alni</name>
    <name type="common">Amycolata alni</name>
    <dbReference type="NCBI Taxonomy" id="33907"/>
    <lineage>
        <taxon>Bacteria</taxon>
        <taxon>Bacillati</taxon>
        <taxon>Actinomycetota</taxon>
        <taxon>Actinomycetes</taxon>
        <taxon>Pseudonocardiales</taxon>
        <taxon>Pseudonocardiaceae</taxon>
        <taxon>Pseudonocardia</taxon>
    </lineage>
</organism>
<sequence>MRRPARLLLAGVLVLFPAAAGCGAAGSTAGTVVSGPTVTARADSQGLTAVRFDHSATHPEPAVPTVQVRRGTTVVLTVGSDVARRVLVPEQGRALDVSAGGTVTLRFLALGTFTVRVAEPGAVRGGTIIGRVEPWH</sequence>
<dbReference type="EMBL" id="JACCCZ010000001">
    <property type="protein sequence ID" value="NYG02460.1"/>
    <property type="molecule type" value="Genomic_DNA"/>
</dbReference>
<comment type="caution">
    <text evidence="2">The sequence shown here is derived from an EMBL/GenBank/DDBJ whole genome shotgun (WGS) entry which is preliminary data.</text>
</comment>
<feature type="signal peptide" evidence="1">
    <location>
        <begin position="1"/>
        <end position="20"/>
    </location>
</feature>
<dbReference type="AlphaFoldDB" id="A0A852W262"/>
<feature type="chain" id="PRO_5038766176" evidence="1">
    <location>
        <begin position="21"/>
        <end position="136"/>
    </location>
</feature>
<dbReference type="RefSeq" id="WP_179761302.1">
    <property type="nucleotide sequence ID" value="NZ_BAAAJZ010000003.1"/>
</dbReference>
<dbReference type="PROSITE" id="PS51257">
    <property type="entry name" value="PROKAR_LIPOPROTEIN"/>
    <property type="match status" value="1"/>
</dbReference>
<keyword evidence="3" id="KW-1185">Reference proteome</keyword>
<proteinExistence type="predicted"/>
<evidence type="ECO:0000313" key="2">
    <source>
        <dbReference type="EMBL" id="NYG02460.1"/>
    </source>
</evidence>
<name>A0A852W262_PSEA5</name>
<gene>
    <name evidence="2" type="ORF">HDA37_002745</name>
</gene>
<dbReference type="Proteomes" id="UP000549695">
    <property type="component" value="Unassembled WGS sequence"/>
</dbReference>
<reference evidence="2 3" key="1">
    <citation type="submission" date="2020-07" db="EMBL/GenBank/DDBJ databases">
        <title>Sequencing the genomes of 1000 actinobacteria strains.</title>
        <authorList>
            <person name="Klenk H.-P."/>
        </authorList>
    </citation>
    <scope>NUCLEOTIDE SEQUENCE [LARGE SCALE GENOMIC DNA]</scope>
    <source>
        <strain evidence="2 3">DSM 44749</strain>
    </source>
</reference>
<protein>
    <submittedName>
        <fullName evidence="2">Uncharacterized protein</fullName>
    </submittedName>
</protein>
<evidence type="ECO:0000256" key="1">
    <source>
        <dbReference type="SAM" id="SignalP"/>
    </source>
</evidence>
<keyword evidence="1" id="KW-0732">Signal</keyword>